<dbReference type="RefSeq" id="WP_138602771.1">
    <property type="nucleotide sequence ID" value="NZ_VCIA01000001.1"/>
</dbReference>
<dbReference type="OrthoDB" id="2867478at2"/>
<protein>
    <recommendedName>
        <fullName evidence="2">BIG2 domain-containing protein</fullName>
    </recommendedName>
</protein>
<evidence type="ECO:0000256" key="1">
    <source>
        <dbReference type="SAM" id="MobiDB-lite"/>
    </source>
</evidence>
<dbReference type="Proteomes" id="UP000306980">
    <property type="component" value="Unassembled WGS sequence"/>
</dbReference>
<dbReference type="InterPro" id="IPR011050">
    <property type="entry name" value="Pectin_lyase_fold/virulence"/>
</dbReference>
<reference evidence="3 4" key="1">
    <citation type="submission" date="2019-05" db="EMBL/GenBank/DDBJ databases">
        <title>Genomic analysis of Lentibacillus sp. NKC220-2.</title>
        <authorList>
            <person name="Oh Y.J."/>
        </authorList>
    </citation>
    <scope>NUCLEOTIDE SEQUENCE [LARGE SCALE GENOMIC DNA]</scope>
    <source>
        <strain evidence="3 4">NKC220-2</strain>
    </source>
</reference>
<feature type="region of interest" description="Disordered" evidence="1">
    <location>
        <begin position="626"/>
        <end position="646"/>
    </location>
</feature>
<comment type="caution">
    <text evidence="3">The sequence shown here is derived from an EMBL/GenBank/DDBJ whole genome shotgun (WGS) entry which is preliminary data.</text>
</comment>
<dbReference type="SUPFAM" id="SSF51126">
    <property type="entry name" value="Pectin lyase-like"/>
    <property type="match status" value="1"/>
</dbReference>
<gene>
    <name evidence="3" type="ORF">FFL34_07110</name>
</gene>
<dbReference type="InterPro" id="IPR003343">
    <property type="entry name" value="Big_2"/>
</dbReference>
<sequence length="798" mass="84706">MTVKDQNGKKQLVKSVDISDANDGSTTLNVEFYDDLKSGETYTFSVDVDGETISKDLEFEIAEVGEIQAEDQVISNGDDLSYTVLDENGLDITDSTEVEVNSNKDNSFTAEKGKVTTTLNDESAFVELSYETEDGKTVKTDRFQVKSQSEKAVEFGSDWTLVDGEEDSGNYDADDYEQDNIVTMGDDKYLDTTFVDQFGDSIDNGDVEFESLDTSVAIVDKNTGKVIPREAGTVPVRAMLKDGGETVATKTVELEVKAEAEATSLSVDDSDVTVSKDLNDTVKISGEVLDQYGNVFTAANDNEVTVESDSDVVSVDQNSTVSVDENGKFNAELNVEKAGDATVTLSSDNVKDATVNVTVQKAGDVADYELAGVQNLDINGSDNKDTVETSDLNLYEVDKDGVRKGEANDVTYTVKNEDGNDVTEDAISNENALIADGLDKGKYTITAKVGSLNVAEDSFEVVDTTPETNYGVKLTNNNIALSSGEADGSGDGVSPLVNQLNEAFEVTENGSESNTSIASYNVASNNSDVLNFGGNNSEEQLDGSSNYTVGVSDGSAKLIINSVEIGTGEDTETVNVNETVTIDAEVNDADSFAYAIENAVSGDTITLDGDIESDVTVDQGGITINGGNDEHSIKGNTTIGTTNSGNKNAGVEDVTFENMTLKGNSEKDERAITIGYSDNITFDNVTFNDATRGVQGDNYGNPDHLTITNSTFNTEYGIAGTENTGLDKVEGNTFATSEEAVGVAGSASLGEEVKESASIAQTIAENNTDDTTDGTYVVDYGSSSDAEYNQDGNKVESD</sequence>
<evidence type="ECO:0000259" key="2">
    <source>
        <dbReference type="Pfam" id="PF02368"/>
    </source>
</evidence>
<proteinExistence type="predicted"/>
<dbReference type="EMBL" id="VCIA01000001">
    <property type="protein sequence ID" value="TMN21908.1"/>
    <property type="molecule type" value="Genomic_DNA"/>
</dbReference>
<feature type="domain" description="BIG2" evidence="2">
    <location>
        <begin position="203"/>
        <end position="248"/>
    </location>
</feature>
<feature type="compositionally biased region" description="Low complexity" evidence="1">
    <location>
        <begin position="634"/>
        <end position="646"/>
    </location>
</feature>
<dbReference type="Pfam" id="PF02368">
    <property type="entry name" value="Big_2"/>
    <property type="match status" value="1"/>
</dbReference>
<evidence type="ECO:0000313" key="4">
    <source>
        <dbReference type="Proteomes" id="UP000306980"/>
    </source>
</evidence>
<evidence type="ECO:0000313" key="3">
    <source>
        <dbReference type="EMBL" id="TMN21908.1"/>
    </source>
</evidence>
<feature type="compositionally biased region" description="Polar residues" evidence="1">
    <location>
        <begin position="782"/>
        <end position="792"/>
    </location>
</feature>
<feature type="region of interest" description="Disordered" evidence="1">
    <location>
        <begin position="764"/>
        <end position="798"/>
    </location>
</feature>
<name>A0A5S3QJ95_9BACI</name>
<dbReference type="Gene3D" id="2.60.40.1080">
    <property type="match status" value="1"/>
</dbReference>
<dbReference type="AlphaFoldDB" id="A0A5S3QJ95"/>
<organism evidence="3 4">
    <name type="scientific">Lentibacillus cibarius</name>
    <dbReference type="NCBI Taxonomy" id="2583219"/>
    <lineage>
        <taxon>Bacteria</taxon>
        <taxon>Bacillati</taxon>
        <taxon>Bacillota</taxon>
        <taxon>Bacilli</taxon>
        <taxon>Bacillales</taxon>
        <taxon>Bacillaceae</taxon>
        <taxon>Lentibacillus</taxon>
    </lineage>
</organism>
<accession>A0A5S3QJ95</accession>
<dbReference type="InterPro" id="IPR008964">
    <property type="entry name" value="Invasin/intimin_cell_adhesion"/>
</dbReference>
<dbReference type="SUPFAM" id="SSF49373">
    <property type="entry name" value="Invasin/intimin cell-adhesion fragments"/>
    <property type="match status" value="1"/>
</dbReference>